<feature type="domain" description="Transposase DDE" evidence="3">
    <location>
        <begin position="406"/>
        <end position="465"/>
    </location>
</feature>
<evidence type="ECO:0000259" key="3">
    <source>
        <dbReference type="Pfam" id="PF13751"/>
    </source>
</evidence>
<dbReference type="InterPro" id="IPR025668">
    <property type="entry name" value="Tnp_DDE_dom"/>
</dbReference>
<dbReference type="InterPro" id="IPR008490">
    <property type="entry name" value="Transposase_InsH_N"/>
</dbReference>
<dbReference type="AlphaFoldDB" id="D7C3K2"/>
<dbReference type="PATRIC" id="fig|749414.3.peg.7311"/>
<sequence>MYPGRREVPLAVRVRDQLGELFGDVQFAVGFGVRGRPGWSPGRLALVTVFQMAENLTDRQAAEQVRLRLDWKYALGLGLGEPGFDASVLCEFRARVIEHGLEEKVLDLLLAAVREKGLVMAGGRQRTDSTHVLAAVRDLNRLELAGESVRAAVESLSTTAPEWLAAVIDVPGWSGRYGRRIDSWRLPSSATRRAALAVDYGRDAFALLGAVHHPSAPPWLRELEAVQVLRMVVLQNYTRTVTTGSGREVVKRREADKDGLPPGRVRLTSPYDTDARFSRKDHGGLGWMGCKLHISETCTPTGPSAGPEGGNGGPNLITNVATTDATVTDVEMTEPVHQALHRRGLLPGEHYLDSGYSSAELVAGARAAWGITLITPLRENTSAQARARAGYAAEDFTINYDQQHALCPQGHTSRHWSATRQRNTQAIVIQFATDTCGPCPVRDHCTTSQRRGRQLTVRPREVHEILRTTLPLLGRRNHGTSFGASHRRSEREMALSTLGWRKSTYSEEASSCVYVAAARDGAVLLRESDEPDVVLVTTRRTLRAFISRVKAGALDDVS</sequence>
<dbReference type="Pfam" id="PF05598">
    <property type="entry name" value="DUF772"/>
    <property type="match status" value="1"/>
</dbReference>
<protein>
    <recommendedName>
        <fullName evidence="6">Transposase</fullName>
    </recommendedName>
</protein>
<dbReference type="STRING" id="749414.SBI_07107"/>
<feature type="domain" description="DUF397" evidence="1">
    <location>
        <begin position="499"/>
        <end position="550"/>
    </location>
</feature>
<gene>
    <name evidence="4" type="ordered locus">SBI_07107</name>
</gene>
<evidence type="ECO:0000313" key="4">
    <source>
        <dbReference type="EMBL" id="ADI10227.1"/>
    </source>
</evidence>
<dbReference type="eggNOG" id="COG3039">
    <property type="taxonomic scope" value="Bacteria"/>
</dbReference>
<feature type="domain" description="Transposase InsH N-terminal" evidence="2">
    <location>
        <begin position="33"/>
        <end position="95"/>
    </location>
</feature>
<reference evidence="4 5" key="1">
    <citation type="journal article" date="2010" name="J. Bacteriol.">
        <title>Genome sequence of the milbemycin-producing bacterium Streptomyces bingchenggensis.</title>
        <authorList>
            <person name="Wang X.J."/>
            <person name="Yan Y.J."/>
            <person name="Zhang B."/>
            <person name="An J."/>
            <person name="Wang J.J."/>
            <person name="Tian J."/>
            <person name="Jiang L."/>
            <person name="Chen Y.H."/>
            <person name="Huang S.X."/>
            <person name="Yin M."/>
            <person name="Zhang J."/>
            <person name="Gao A.L."/>
            <person name="Liu C.X."/>
            <person name="Zhu Z.X."/>
            <person name="Xiang W.S."/>
        </authorList>
    </citation>
    <scope>NUCLEOTIDE SEQUENCE [LARGE SCALE GENOMIC DNA]</scope>
    <source>
        <strain evidence="4 5">BCW-1</strain>
    </source>
</reference>
<evidence type="ECO:0000259" key="2">
    <source>
        <dbReference type="Pfam" id="PF05598"/>
    </source>
</evidence>
<evidence type="ECO:0000259" key="1">
    <source>
        <dbReference type="Pfam" id="PF04149"/>
    </source>
</evidence>
<dbReference type="Pfam" id="PF04149">
    <property type="entry name" value="DUF397"/>
    <property type="match status" value="1"/>
</dbReference>
<accession>D7C3K2</accession>
<dbReference type="InterPro" id="IPR007278">
    <property type="entry name" value="DUF397"/>
</dbReference>
<dbReference type="Proteomes" id="UP000000377">
    <property type="component" value="Chromosome"/>
</dbReference>
<organism evidence="4 5">
    <name type="scientific">Streptomyces bingchenggensis (strain BCW-1)</name>
    <dbReference type="NCBI Taxonomy" id="749414"/>
    <lineage>
        <taxon>Bacteria</taxon>
        <taxon>Bacillati</taxon>
        <taxon>Actinomycetota</taxon>
        <taxon>Actinomycetes</taxon>
        <taxon>Kitasatosporales</taxon>
        <taxon>Streptomycetaceae</taxon>
        <taxon>Streptomyces</taxon>
    </lineage>
</organism>
<dbReference type="EMBL" id="CP002047">
    <property type="protein sequence ID" value="ADI10227.1"/>
    <property type="molecule type" value="Genomic_DNA"/>
</dbReference>
<proteinExistence type="predicted"/>
<evidence type="ECO:0008006" key="6">
    <source>
        <dbReference type="Google" id="ProtNLM"/>
    </source>
</evidence>
<name>D7C3K2_STRBB</name>
<dbReference type="Pfam" id="PF13751">
    <property type="entry name" value="DDE_Tnp_1_6"/>
    <property type="match status" value="1"/>
</dbReference>
<keyword evidence="5" id="KW-1185">Reference proteome</keyword>
<evidence type="ECO:0000313" key="5">
    <source>
        <dbReference type="Proteomes" id="UP000000377"/>
    </source>
</evidence>
<dbReference type="PANTHER" id="PTHR35604">
    <property type="entry name" value="TRANSPOSASE INSH FOR INSERTION SEQUENCE ELEMENT IS5A-RELATED"/>
    <property type="match status" value="1"/>
</dbReference>
<dbReference type="PANTHER" id="PTHR35604:SF2">
    <property type="entry name" value="TRANSPOSASE INSH FOR INSERTION SEQUENCE ELEMENT IS5A-RELATED"/>
    <property type="match status" value="1"/>
</dbReference>
<dbReference type="KEGG" id="sbh:SBI_07107"/>
<dbReference type="HOGENOM" id="CLU_028885_2_0_11"/>